<feature type="chain" id="PRO_5004651767" evidence="1">
    <location>
        <begin position="19"/>
        <end position="69"/>
    </location>
</feature>
<evidence type="ECO:0000313" key="3">
    <source>
        <dbReference type="Proteomes" id="UP000018144"/>
    </source>
</evidence>
<feature type="signal peptide" evidence="1">
    <location>
        <begin position="1"/>
        <end position="18"/>
    </location>
</feature>
<dbReference type="OrthoDB" id="10520598at2759"/>
<dbReference type="AlphaFoldDB" id="U4LX58"/>
<reference evidence="2 3" key="1">
    <citation type="journal article" date="2013" name="PLoS Genet.">
        <title>The genome and development-dependent transcriptomes of Pyronema confluens: a window into fungal evolution.</title>
        <authorList>
            <person name="Traeger S."/>
            <person name="Altegoer F."/>
            <person name="Freitag M."/>
            <person name="Gabaldon T."/>
            <person name="Kempken F."/>
            <person name="Kumar A."/>
            <person name="Marcet-Houben M."/>
            <person name="Poggeler S."/>
            <person name="Stajich J.E."/>
            <person name="Nowrousian M."/>
        </authorList>
    </citation>
    <scope>NUCLEOTIDE SEQUENCE [LARGE SCALE GENOMIC DNA]</scope>
    <source>
        <strain evidence="3">CBS 100304</strain>
        <tissue evidence="2">Vegetative mycelium</tissue>
    </source>
</reference>
<protein>
    <submittedName>
        <fullName evidence="2">Uncharacterized protein</fullName>
    </submittedName>
</protein>
<dbReference type="EMBL" id="HF936442">
    <property type="protein sequence ID" value="CCX34258.1"/>
    <property type="molecule type" value="Genomic_DNA"/>
</dbReference>
<evidence type="ECO:0000256" key="1">
    <source>
        <dbReference type="SAM" id="SignalP"/>
    </source>
</evidence>
<accession>U4LX58</accession>
<name>U4LX58_PYROM</name>
<dbReference type="Proteomes" id="UP000018144">
    <property type="component" value="Unassembled WGS sequence"/>
</dbReference>
<evidence type="ECO:0000313" key="2">
    <source>
        <dbReference type="EMBL" id="CCX34258.1"/>
    </source>
</evidence>
<gene>
    <name evidence="2" type="ORF">PCON_03228</name>
</gene>
<proteinExistence type="predicted"/>
<organism evidence="2 3">
    <name type="scientific">Pyronema omphalodes (strain CBS 100304)</name>
    <name type="common">Pyronema confluens</name>
    <dbReference type="NCBI Taxonomy" id="1076935"/>
    <lineage>
        <taxon>Eukaryota</taxon>
        <taxon>Fungi</taxon>
        <taxon>Dikarya</taxon>
        <taxon>Ascomycota</taxon>
        <taxon>Pezizomycotina</taxon>
        <taxon>Pezizomycetes</taxon>
        <taxon>Pezizales</taxon>
        <taxon>Pyronemataceae</taxon>
        <taxon>Pyronema</taxon>
    </lineage>
</organism>
<keyword evidence="1" id="KW-0732">Signal</keyword>
<keyword evidence="3" id="KW-1185">Reference proteome</keyword>
<sequence>MKLSALLVLLPLIGTAAAGSLTIREAHHLDKPVSKPDKPNPEACIVLGKKCAKRKACCLGRCRNGMCKY</sequence>